<dbReference type="InterPro" id="IPR016036">
    <property type="entry name" value="Malonyl_transacylase_ACP-bd"/>
</dbReference>
<dbReference type="GO" id="GO:0044550">
    <property type="term" value="P:secondary metabolite biosynthetic process"/>
    <property type="evidence" value="ECO:0007669"/>
    <property type="project" value="TreeGrafter"/>
</dbReference>
<dbReference type="SMART" id="SM00827">
    <property type="entry name" value="PKS_AT"/>
    <property type="match status" value="1"/>
</dbReference>
<reference evidence="2 3" key="1">
    <citation type="submission" date="2015-03" db="EMBL/GenBank/DDBJ databases">
        <authorList>
            <person name="Morales-Cruz A."/>
            <person name="Amrine K.C."/>
            <person name="Cantu D."/>
        </authorList>
    </citation>
    <scope>NUCLEOTIDE SEQUENCE [LARGE SCALE GENOMIC DNA]</scope>
    <source>
        <strain evidence="2">DS831</strain>
    </source>
</reference>
<protein>
    <submittedName>
        <fullName evidence="2">Putative polyketide synthase</fullName>
    </submittedName>
</protein>
<dbReference type="Gene3D" id="3.40.366.10">
    <property type="entry name" value="Malonyl-Coenzyme A Acyl Carrier Protein, domain 2"/>
    <property type="match status" value="1"/>
</dbReference>
<reference evidence="2 3" key="2">
    <citation type="submission" date="2015-05" db="EMBL/GenBank/DDBJ databases">
        <title>Distinctive expansion of gene families associated with plant cell wall degradation and secondary metabolism in the genomes of grapevine trunk pathogens.</title>
        <authorList>
            <person name="Lawrence D.P."/>
            <person name="Travadon R."/>
            <person name="Rolshausen P.E."/>
            <person name="Baumgartner K."/>
        </authorList>
    </citation>
    <scope>NUCLEOTIDE SEQUENCE [LARGE SCALE GENOMIC DNA]</scope>
    <source>
        <strain evidence="2">DS831</strain>
    </source>
</reference>
<dbReference type="PANTHER" id="PTHR43775:SF29">
    <property type="entry name" value="ASPERFURANONE POLYKETIDE SYNTHASE AFOG-RELATED"/>
    <property type="match status" value="1"/>
</dbReference>
<proteinExistence type="predicted"/>
<dbReference type="InterPro" id="IPR016035">
    <property type="entry name" value="Acyl_Trfase/lysoPLipase"/>
</dbReference>
<dbReference type="EMBL" id="LAQI01000019">
    <property type="protein sequence ID" value="KKY27595.1"/>
    <property type="molecule type" value="Genomic_DNA"/>
</dbReference>
<evidence type="ECO:0000313" key="2">
    <source>
        <dbReference type="EMBL" id="KKY27595.1"/>
    </source>
</evidence>
<dbReference type="AlphaFoldDB" id="A0A0G2HGK7"/>
<dbReference type="SUPFAM" id="SSF52151">
    <property type="entry name" value="FabD/lysophospholipase-like"/>
    <property type="match status" value="1"/>
</dbReference>
<organism evidence="2 3">
    <name type="scientific">Diplodia seriata</name>
    <dbReference type="NCBI Taxonomy" id="420778"/>
    <lineage>
        <taxon>Eukaryota</taxon>
        <taxon>Fungi</taxon>
        <taxon>Dikarya</taxon>
        <taxon>Ascomycota</taxon>
        <taxon>Pezizomycotina</taxon>
        <taxon>Dothideomycetes</taxon>
        <taxon>Dothideomycetes incertae sedis</taxon>
        <taxon>Botryosphaeriales</taxon>
        <taxon>Botryosphaeriaceae</taxon>
        <taxon>Diplodia</taxon>
    </lineage>
</organism>
<dbReference type="GO" id="GO:0004312">
    <property type="term" value="F:fatty acid synthase activity"/>
    <property type="evidence" value="ECO:0007669"/>
    <property type="project" value="TreeGrafter"/>
</dbReference>
<evidence type="ECO:0000313" key="3">
    <source>
        <dbReference type="Proteomes" id="UP000034182"/>
    </source>
</evidence>
<feature type="domain" description="Malonyl-CoA:ACP transacylase (MAT)" evidence="1">
    <location>
        <begin position="1"/>
        <end position="160"/>
    </location>
</feature>
<comment type="caution">
    <text evidence="2">The sequence shown here is derived from an EMBL/GenBank/DDBJ whole genome shotgun (WGS) entry which is preliminary data.</text>
</comment>
<dbReference type="InterPro" id="IPR014043">
    <property type="entry name" value="Acyl_transferase_dom"/>
</dbReference>
<name>A0A0G2HGK7_9PEZI</name>
<evidence type="ECO:0000259" key="1">
    <source>
        <dbReference type="SMART" id="SM00827"/>
    </source>
</evidence>
<dbReference type="Proteomes" id="UP000034182">
    <property type="component" value="Unassembled WGS sequence"/>
</dbReference>
<sequence>MMAVGLGREDAESYLAKLTKGKVVVACVNSPSSATVSGDQAAMAELEQLLAEEKVFARALNVRVAYHSHHMNAVAGEYRAALPTTLGTKRRFTDGVLYASPATGGRIADASAMGREHWIRNLLQPVEFLGALRNICLDPSTGGKQVDMLVEVGPHGTLAG</sequence>
<gene>
    <name evidence="2" type="ORF">UCDDS831_g00699</name>
</gene>
<dbReference type="SUPFAM" id="SSF55048">
    <property type="entry name" value="Probable ACP-binding domain of malonyl-CoA ACP transacylase"/>
    <property type="match status" value="1"/>
</dbReference>
<dbReference type="InterPro" id="IPR001227">
    <property type="entry name" value="Ac_transferase_dom_sf"/>
</dbReference>
<dbReference type="InterPro" id="IPR050091">
    <property type="entry name" value="PKS_NRPS_Biosynth_Enz"/>
</dbReference>
<dbReference type="GO" id="GO:0006633">
    <property type="term" value="P:fatty acid biosynthetic process"/>
    <property type="evidence" value="ECO:0007669"/>
    <property type="project" value="TreeGrafter"/>
</dbReference>
<accession>A0A0G2HGK7</accession>
<dbReference type="Pfam" id="PF00698">
    <property type="entry name" value="Acyl_transf_1"/>
    <property type="match status" value="1"/>
</dbReference>
<dbReference type="PANTHER" id="PTHR43775">
    <property type="entry name" value="FATTY ACID SYNTHASE"/>
    <property type="match status" value="1"/>
</dbReference>